<organism evidence="9 10">
    <name type="scientific">Coprobacter tertius</name>
    <dbReference type="NCBI Taxonomy" id="2944915"/>
    <lineage>
        <taxon>Bacteria</taxon>
        <taxon>Pseudomonadati</taxon>
        <taxon>Bacteroidota</taxon>
        <taxon>Bacteroidia</taxon>
        <taxon>Bacteroidales</taxon>
        <taxon>Barnesiellaceae</taxon>
        <taxon>Coprobacter</taxon>
    </lineage>
</organism>
<evidence type="ECO:0000256" key="7">
    <source>
        <dbReference type="SAM" id="SignalP"/>
    </source>
</evidence>
<keyword evidence="10" id="KW-1185">Reference proteome</keyword>
<dbReference type="Gene3D" id="3.20.20.80">
    <property type="entry name" value="Glycosidases"/>
    <property type="match status" value="1"/>
</dbReference>
<dbReference type="EC" id="3.2.1.55" evidence="3"/>
<dbReference type="Gene3D" id="2.60.120.560">
    <property type="entry name" value="Exo-inulinase, domain 1"/>
    <property type="match status" value="1"/>
</dbReference>
<dbReference type="SUPFAM" id="SSF51445">
    <property type="entry name" value="(Trans)glycosidases"/>
    <property type="match status" value="1"/>
</dbReference>
<evidence type="ECO:0000256" key="5">
    <source>
        <dbReference type="ARBA" id="ARBA00022801"/>
    </source>
</evidence>
<evidence type="ECO:0000259" key="8">
    <source>
        <dbReference type="SMART" id="SM00813"/>
    </source>
</evidence>
<dbReference type="InterPro" id="IPR010496">
    <property type="entry name" value="AL/BT2_dom"/>
</dbReference>
<dbReference type="InterPro" id="IPR051563">
    <property type="entry name" value="Glycosyl_Hydrolase_51"/>
</dbReference>
<feature type="signal peptide" evidence="7">
    <location>
        <begin position="1"/>
        <end position="24"/>
    </location>
</feature>
<dbReference type="SUPFAM" id="SSF51011">
    <property type="entry name" value="Glycosyl hydrolase domain"/>
    <property type="match status" value="1"/>
</dbReference>
<dbReference type="InterPro" id="IPR008979">
    <property type="entry name" value="Galactose-bd-like_sf"/>
</dbReference>
<dbReference type="InterPro" id="IPR017853">
    <property type="entry name" value="GH"/>
</dbReference>
<comment type="similarity">
    <text evidence="2">Belongs to the glycosyl hydrolase 51 family.</text>
</comment>
<dbReference type="Pfam" id="PF06964">
    <property type="entry name" value="Alpha-L-AF_C"/>
    <property type="match status" value="1"/>
</dbReference>
<protein>
    <recommendedName>
        <fullName evidence="3">non-reducing end alpha-L-arabinofuranosidase</fullName>
        <ecNumber evidence="3">3.2.1.55</ecNumber>
    </recommendedName>
</protein>
<dbReference type="InterPro" id="IPR013780">
    <property type="entry name" value="Glyco_hydro_b"/>
</dbReference>
<dbReference type="InterPro" id="IPR055235">
    <property type="entry name" value="ASD1_cat"/>
</dbReference>
<evidence type="ECO:0000256" key="1">
    <source>
        <dbReference type="ARBA" id="ARBA00001462"/>
    </source>
</evidence>
<evidence type="ECO:0000313" key="9">
    <source>
        <dbReference type="EMBL" id="MCP9610658.1"/>
    </source>
</evidence>
<dbReference type="Pfam" id="PF22848">
    <property type="entry name" value="ASD1_dom"/>
    <property type="match status" value="1"/>
</dbReference>
<reference evidence="9 10" key="1">
    <citation type="submission" date="2022-07" db="EMBL/GenBank/DDBJ databases">
        <title>Fecal culturing of patients with breast cancer.</title>
        <authorList>
            <person name="Teng N.M.Y."/>
            <person name="Kiu R."/>
            <person name="Evans R."/>
            <person name="Baker D.J."/>
            <person name="Zenner C."/>
            <person name="Robinson S.D."/>
            <person name="Hall L.J."/>
        </authorList>
    </citation>
    <scope>NUCLEOTIDE SEQUENCE [LARGE SCALE GENOMIC DNA]</scope>
    <source>
        <strain evidence="9 10">LH1063</strain>
    </source>
</reference>
<sequence>MRTKFSKQRILLIILTCLSFSLEAQVRITVDAAKTENRIIPYLYGACIEDVNHEIYGGLYDQRIFGESFEEPVPQPKFKHFTPYEGNWNVTSRELSVSRHAGAKLVYDPILLDTGTVETEIKFENDGENAGLLLRVTKPGNGADRFYGYEVSLSADGKKIVIGKHKNNFAPIKEVPINCNPKEWNLLKAAMHNGKIRVFLNNKIIYTFDDYDESLKNGKIALRTWNSNVKFRNVKVSSDNSSETLTFTTIPQPQISDRWDAVKNKNVSFSFFLDTYDAYNGKNSQVIEYISGNGSIGISNSSLNRWGIAVNKGQTFKGRLYLKSPNLKGNVTVALQSNDGKKEYARYKINGVNEKWNKYSFELTSNNNDTNARFTIFIDKPGKLWIDQVTLMSTGKYQFKGLPFRNDIGQAIVNQGLNFLRYGGTMVNAPEYRFKKMIGDRDKRPPYRGHWYSYSTNGFGIEDFLQFCEAAGFTPSFAINIEETAEDAADMIEYLNGSTDTKWGKIRAQNGHPKPYGVKYIEIGNEEVIHSDDAAGYDHYIDRFNEIYEAIRSKDTSVVFINAAWWRPNSPNMERVFHALNGKAAYWDYHPWADDANSGERVEKELICMRNLFKKWDKNTTMKCAIFEENGNTHNMQRALGHATIMNTNRRIGDFLLTSCAANALQPYRQNDNGWDQGQIFFTPSQVWGMPPYYAQQMAAETHQPLRVYSNVEGKEKKLDVTATRSENGKELVLHIVNTEKSSVSADLTINGFGKIKKAKTITLSGNPNDINTPDQPKRITPEGKEIKKSGKQAYEIAPFSYTIFVFSK</sequence>
<keyword evidence="4 7" id="KW-0732">Signal</keyword>
<dbReference type="Pfam" id="PF06439">
    <property type="entry name" value="3keto-disac_hyd"/>
    <property type="match status" value="1"/>
</dbReference>
<evidence type="ECO:0000256" key="3">
    <source>
        <dbReference type="ARBA" id="ARBA00012670"/>
    </source>
</evidence>
<dbReference type="SMART" id="SM00813">
    <property type="entry name" value="Alpha-L-AF_C"/>
    <property type="match status" value="1"/>
</dbReference>
<dbReference type="Proteomes" id="UP001205603">
    <property type="component" value="Unassembled WGS sequence"/>
</dbReference>
<dbReference type="RefSeq" id="WP_255025192.1">
    <property type="nucleotide sequence ID" value="NZ_JANDHW010000001.1"/>
</dbReference>
<proteinExistence type="inferred from homology"/>
<evidence type="ECO:0000256" key="4">
    <source>
        <dbReference type="ARBA" id="ARBA00022729"/>
    </source>
</evidence>
<comment type="caution">
    <text evidence="9">The sequence shown here is derived from an EMBL/GenBank/DDBJ whole genome shotgun (WGS) entry which is preliminary data.</text>
</comment>
<keyword evidence="5" id="KW-0378">Hydrolase</keyword>
<accession>A0ABT1MG48</accession>
<dbReference type="EMBL" id="JANDHW010000001">
    <property type="protein sequence ID" value="MCP9610658.1"/>
    <property type="molecule type" value="Genomic_DNA"/>
</dbReference>
<feature type="chain" id="PRO_5045130919" description="non-reducing end alpha-L-arabinofuranosidase" evidence="7">
    <location>
        <begin position="25"/>
        <end position="809"/>
    </location>
</feature>
<dbReference type="InterPro" id="IPR003305">
    <property type="entry name" value="CenC_carb-bd"/>
</dbReference>
<evidence type="ECO:0000313" key="10">
    <source>
        <dbReference type="Proteomes" id="UP001205603"/>
    </source>
</evidence>
<dbReference type="InterPro" id="IPR010720">
    <property type="entry name" value="Alpha-L-AF_C"/>
</dbReference>
<gene>
    <name evidence="9" type="ORF">NMU02_00930</name>
</gene>
<evidence type="ECO:0000256" key="2">
    <source>
        <dbReference type="ARBA" id="ARBA00007186"/>
    </source>
</evidence>
<feature type="domain" description="Alpha-L-arabinofuranosidase C-terminal" evidence="8">
    <location>
        <begin position="628"/>
        <end position="801"/>
    </location>
</feature>
<evidence type="ECO:0000256" key="6">
    <source>
        <dbReference type="ARBA" id="ARBA00023180"/>
    </source>
</evidence>
<dbReference type="PANTHER" id="PTHR31776:SF0">
    <property type="entry name" value="ALPHA-L-ARABINOFURANOSIDASE 1"/>
    <property type="match status" value="1"/>
</dbReference>
<comment type="catalytic activity">
    <reaction evidence="1">
        <text>Hydrolysis of terminal non-reducing alpha-L-arabinofuranoside residues in alpha-L-arabinosides.</text>
        <dbReference type="EC" id="3.2.1.55"/>
    </reaction>
</comment>
<dbReference type="PANTHER" id="PTHR31776">
    <property type="entry name" value="ALPHA-L-ARABINOFURANOSIDASE 1"/>
    <property type="match status" value="1"/>
</dbReference>
<keyword evidence="6" id="KW-0325">Glycoprotein</keyword>
<dbReference type="Gene3D" id="2.60.40.1180">
    <property type="entry name" value="Golgi alpha-mannosidase II"/>
    <property type="match status" value="1"/>
</dbReference>
<name>A0ABT1MG48_9BACT</name>
<dbReference type="SUPFAM" id="SSF49785">
    <property type="entry name" value="Galactose-binding domain-like"/>
    <property type="match status" value="1"/>
</dbReference>
<dbReference type="Pfam" id="PF02018">
    <property type="entry name" value="CBM_4_9"/>
    <property type="match status" value="1"/>
</dbReference>